<name>A0ABT1TVK1_9GAMM</name>
<dbReference type="Pfam" id="PF00145">
    <property type="entry name" value="DNA_methylase"/>
    <property type="match status" value="1"/>
</dbReference>
<dbReference type="GO" id="GO:0008168">
    <property type="term" value="F:methyltransferase activity"/>
    <property type="evidence" value="ECO:0007669"/>
    <property type="project" value="UniProtKB-KW"/>
</dbReference>
<evidence type="ECO:0000256" key="2">
    <source>
        <dbReference type="ARBA" id="ARBA00022679"/>
    </source>
</evidence>
<keyword evidence="7" id="KW-1185">Reference proteome</keyword>
<evidence type="ECO:0000256" key="3">
    <source>
        <dbReference type="ARBA" id="ARBA00022691"/>
    </source>
</evidence>
<dbReference type="Proteomes" id="UP001524570">
    <property type="component" value="Unassembled WGS sequence"/>
</dbReference>
<dbReference type="Gene3D" id="3.40.50.150">
    <property type="entry name" value="Vaccinia Virus protein VP39"/>
    <property type="match status" value="1"/>
</dbReference>
<dbReference type="GO" id="GO:0032259">
    <property type="term" value="P:methylation"/>
    <property type="evidence" value="ECO:0007669"/>
    <property type="project" value="UniProtKB-KW"/>
</dbReference>
<organism evidence="6 7">
    <name type="scientific">Methylomonas rosea</name>
    <dbReference type="NCBI Taxonomy" id="2952227"/>
    <lineage>
        <taxon>Bacteria</taxon>
        <taxon>Pseudomonadati</taxon>
        <taxon>Pseudomonadota</taxon>
        <taxon>Gammaproteobacteria</taxon>
        <taxon>Methylococcales</taxon>
        <taxon>Methylococcaceae</taxon>
        <taxon>Methylomonas</taxon>
    </lineage>
</organism>
<dbReference type="RefSeq" id="WP_256607517.1">
    <property type="nucleotide sequence ID" value="NZ_JANIBL010000042.1"/>
</dbReference>
<evidence type="ECO:0000256" key="1">
    <source>
        <dbReference type="ARBA" id="ARBA00022603"/>
    </source>
</evidence>
<accession>A0ABT1TVK1</accession>
<dbReference type="EMBL" id="JANIBL010000042">
    <property type="protein sequence ID" value="MCQ8118502.1"/>
    <property type="molecule type" value="Genomic_DNA"/>
</dbReference>
<dbReference type="InterPro" id="IPR018117">
    <property type="entry name" value="C5_DNA_meth_AS"/>
</dbReference>
<evidence type="ECO:0000313" key="6">
    <source>
        <dbReference type="EMBL" id="MCQ8118502.1"/>
    </source>
</evidence>
<dbReference type="InterPro" id="IPR001525">
    <property type="entry name" value="C5_MeTfrase"/>
</dbReference>
<comment type="caution">
    <text evidence="6">The sequence shown here is derived from an EMBL/GenBank/DDBJ whole genome shotgun (WGS) entry which is preliminary data.</text>
</comment>
<dbReference type="PROSITE" id="PS00094">
    <property type="entry name" value="C5_MTASE_1"/>
    <property type="match status" value="1"/>
</dbReference>
<evidence type="ECO:0000256" key="5">
    <source>
        <dbReference type="ARBA" id="ARBA00047422"/>
    </source>
</evidence>
<sequence>MSAAINLVQPAVTDRSPTNRPMSHLTLSLFPGIDLLGRGFEAEGFPVVRGPDPLFGGDIRSFHVPAGRFDGVIGGPPCPDFSKARRGSPPTGYGLEMIGEYIRLVEEAKPLWWLMENVPGVPDVKIPGYSHQRLDINSRELGSKQNRHRHFQYGHSQGHVISIPRLPKSMEWEPCCIASEGRRTNKRDWNQFCRLQGLSDGIDLDNLTLSARYRAVGNGVPIYMAQALARAILDAKPPSEVRICGCGCGREIGGRAQYAVPACRKRMQRRRDTKDGNQVTSRKTE</sequence>
<keyword evidence="4" id="KW-0680">Restriction system</keyword>
<keyword evidence="1 6" id="KW-0489">Methyltransferase</keyword>
<dbReference type="InterPro" id="IPR029063">
    <property type="entry name" value="SAM-dependent_MTases_sf"/>
</dbReference>
<protein>
    <submittedName>
        <fullName evidence="6">DNA cytosine methyltransferase</fullName>
    </submittedName>
</protein>
<proteinExistence type="predicted"/>
<keyword evidence="2" id="KW-0808">Transferase</keyword>
<comment type="catalytic activity">
    <reaction evidence="5">
        <text>a 2'-deoxycytidine in DNA + S-adenosyl-L-methionine = a 5-methyl-2'-deoxycytidine in DNA + S-adenosyl-L-homocysteine + H(+)</text>
        <dbReference type="Rhea" id="RHEA:13681"/>
        <dbReference type="Rhea" id="RHEA-COMP:11369"/>
        <dbReference type="Rhea" id="RHEA-COMP:11370"/>
        <dbReference type="ChEBI" id="CHEBI:15378"/>
        <dbReference type="ChEBI" id="CHEBI:57856"/>
        <dbReference type="ChEBI" id="CHEBI:59789"/>
        <dbReference type="ChEBI" id="CHEBI:85452"/>
        <dbReference type="ChEBI" id="CHEBI:85454"/>
        <dbReference type="EC" id="2.1.1.37"/>
    </reaction>
</comment>
<keyword evidence="3" id="KW-0949">S-adenosyl-L-methionine</keyword>
<gene>
    <name evidence="6" type="ORF">NP589_13780</name>
</gene>
<evidence type="ECO:0000313" key="7">
    <source>
        <dbReference type="Proteomes" id="UP001524570"/>
    </source>
</evidence>
<reference evidence="6 7" key="1">
    <citation type="submission" date="2022-07" db="EMBL/GenBank/DDBJ databases">
        <title>Methylomonas rivi sp. nov., Methylomonas rosea sp. nov., Methylomonas aureus sp. nov. and Methylomonas subterranea sp. nov., four novel methanotrophs isolated from a freshwater creek and the deep terrestrial subsurface.</title>
        <authorList>
            <person name="Abin C."/>
            <person name="Sankaranarayanan K."/>
            <person name="Garner C."/>
            <person name="Sindelar R."/>
            <person name="Kotary K."/>
            <person name="Garner R."/>
            <person name="Barclay S."/>
            <person name="Lawson P."/>
            <person name="Krumholz L."/>
        </authorList>
    </citation>
    <scope>NUCLEOTIDE SEQUENCE [LARGE SCALE GENOMIC DNA]</scope>
    <source>
        <strain evidence="6 7">WSC-7</strain>
    </source>
</reference>
<dbReference type="SUPFAM" id="SSF53335">
    <property type="entry name" value="S-adenosyl-L-methionine-dependent methyltransferases"/>
    <property type="match status" value="1"/>
</dbReference>
<evidence type="ECO:0000256" key="4">
    <source>
        <dbReference type="ARBA" id="ARBA00022747"/>
    </source>
</evidence>